<accession>X1EPE3</accession>
<dbReference type="InterPro" id="IPR036388">
    <property type="entry name" value="WH-like_DNA-bd_sf"/>
</dbReference>
<comment type="caution">
    <text evidence="2">The sequence shown here is derived from an EMBL/GenBank/DDBJ whole genome shotgun (WGS) entry which is preliminary data.</text>
</comment>
<evidence type="ECO:0000313" key="2">
    <source>
        <dbReference type="EMBL" id="GAH35276.1"/>
    </source>
</evidence>
<name>X1EPE3_9ZZZZ</name>
<protein>
    <recommendedName>
        <fullName evidence="1">Transcription regulator PadR N-terminal domain-containing protein</fullName>
    </recommendedName>
</protein>
<feature type="domain" description="Transcription regulator PadR N-terminal" evidence="1">
    <location>
        <begin position="22"/>
        <end position="95"/>
    </location>
</feature>
<dbReference type="Gene3D" id="1.10.10.10">
    <property type="entry name" value="Winged helix-like DNA-binding domain superfamily/Winged helix DNA-binding domain"/>
    <property type="match status" value="1"/>
</dbReference>
<dbReference type="InterPro" id="IPR005149">
    <property type="entry name" value="Tscrpt_reg_PadR_N"/>
</dbReference>
<proteinExistence type="predicted"/>
<dbReference type="EMBL" id="BARU01010629">
    <property type="protein sequence ID" value="GAH35276.1"/>
    <property type="molecule type" value="Genomic_DNA"/>
</dbReference>
<gene>
    <name evidence="2" type="ORF">S03H2_20211</name>
</gene>
<dbReference type="SUPFAM" id="SSF46785">
    <property type="entry name" value="Winged helix' DNA-binding domain"/>
    <property type="match status" value="1"/>
</dbReference>
<dbReference type="PANTHER" id="PTHR43252">
    <property type="entry name" value="TRANSCRIPTIONAL REGULATOR YQJI"/>
    <property type="match status" value="1"/>
</dbReference>
<evidence type="ECO:0000259" key="1">
    <source>
        <dbReference type="Pfam" id="PF03551"/>
    </source>
</evidence>
<reference evidence="2" key="1">
    <citation type="journal article" date="2014" name="Front. Microbiol.">
        <title>High frequency of phylogenetically diverse reductive dehalogenase-homologous genes in deep subseafloor sedimentary metagenomes.</title>
        <authorList>
            <person name="Kawai M."/>
            <person name="Futagami T."/>
            <person name="Toyoda A."/>
            <person name="Takaki Y."/>
            <person name="Nishi S."/>
            <person name="Hori S."/>
            <person name="Arai W."/>
            <person name="Tsubouchi T."/>
            <person name="Morono Y."/>
            <person name="Uchiyama I."/>
            <person name="Ito T."/>
            <person name="Fujiyama A."/>
            <person name="Inagaki F."/>
            <person name="Takami H."/>
        </authorList>
    </citation>
    <scope>NUCLEOTIDE SEQUENCE</scope>
    <source>
        <strain evidence="2">Expedition CK06-06</strain>
    </source>
</reference>
<sequence>MFFGKRFRGYQTATLSGLDVLVLNIIKSHSGITGYKITQIINRRFKGLWRGSAGTIYPLLNKLAKNGFVRISEIIEGNRPKKKYNITKTGEDELKNVLTDNIFPSMNSLMDYIFTIVDDFPGIKN</sequence>
<dbReference type="AlphaFoldDB" id="X1EPE3"/>
<dbReference type="PANTHER" id="PTHR43252:SF7">
    <property type="entry name" value="TRANSCRIPTIONAL REGULATOR YQJI"/>
    <property type="match status" value="1"/>
</dbReference>
<organism evidence="2">
    <name type="scientific">marine sediment metagenome</name>
    <dbReference type="NCBI Taxonomy" id="412755"/>
    <lineage>
        <taxon>unclassified sequences</taxon>
        <taxon>metagenomes</taxon>
        <taxon>ecological metagenomes</taxon>
    </lineage>
</organism>
<dbReference type="Pfam" id="PF03551">
    <property type="entry name" value="PadR"/>
    <property type="match status" value="1"/>
</dbReference>
<dbReference type="InterPro" id="IPR036390">
    <property type="entry name" value="WH_DNA-bd_sf"/>
</dbReference>